<name>A0A2Z6ICG9_9BURK</name>
<dbReference type="InterPro" id="IPR044084">
    <property type="entry name" value="AvModA-like_subst-bd"/>
</dbReference>
<dbReference type="InterPro" id="IPR005950">
    <property type="entry name" value="ModA"/>
</dbReference>
<dbReference type="OrthoDB" id="9785015at2"/>
<dbReference type="GO" id="GO:0015689">
    <property type="term" value="P:molybdate ion transport"/>
    <property type="evidence" value="ECO:0007669"/>
    <property type="project" value="InterPro"/>
</dbReference>
<dbReference type="PIRSF" id="PIRSF004846">
    <property type="entry name" value="ModA"/>
    <property type="match status" value="1"/>
</dbReference>
<proteinExistence type="inferred from homology"/>
<feature type="chain" id="PRO_5016237209" evidence="7">
    <location>
        <begin position="23"/>
        <end position="253"/>
    </location>
</feature>
<dbReference type="AlphaFoldDB" id="A0A2Z6ICG9"/>
<keyword evidence="9" id="KW-1185">Reference proteome</keyword>
<dbReference type="NCBIfam" id="TIGR01256">
    <property type="entry name" value="modA"/>
    <property type="match status" value="1"/>
</dbReference>
<keyword evidence="2 6" id="KW-0500">Molybdenum</keyword>
<dbReference type="InterPro" id="IPR050682">
    <property type="entry name" value="ModA/WtpA"/>
</dbReference>
<accession>A0A2Z6ICG9</accession>
<dbReference type="EMBL" id="AP018786">
    <property type="protein sequence ID" value="BBF24173.1"/>
    <property type="molecule type" value="Genomic_DNA"/>
</dbReference>
<protein>
    <submittedName>
        <fullName evidence="8">Molybdate-binding periplasmic protein ModA</fullName>
    </submittedName>
</protein>
<comment type="subunit">
    <text evidence="5">The complex is composed of two ATP-binding proteins (ModC), two transmembrane proteins (ModB) and a solute-binding protein (ModA).</text>
</comment>
<keyword evidence="4 7" id="KW-0732">Signal</keyword>
<evidence type="ECO:0000256" key="6">
    <source>
        <dbReference type="PIRSR" id="PIRSR004846-1"/>
    </source>
</evidence>
<evidence type="ECO:0000256" key="1">
    <source>
        <dbReference type="ARBA" id="ARBA00009175"/>
    </source>
</evidence>
<keyword evidence="3 6" id="KW-0479">Metal-binding</keyword>
<dbReference type="Proteomes" id="UP000271003">
    <property type="component" value="Chromosome"/>
</dbReference>
<dbReference type="GO" id="GO:0046872">
    <property type="term" value="F:metal ion binding"/>
    <property type="evidence" value="ECO:0007669"/>
    <property type="project" value="UniProtKB-KW"/>
</dbReference>
<feature type="binding site" evidence="6">
    <location>
        <position position="167"/>
    </location>
    <ligand>
        <name>molybdate</name>
        <dbReference type="ChEBI" id="CHEBI:36264"/>
    </ligand>
</feature>
<dbReference type="GO" id="GO:1901359">
    <property type="term" value="F:tungstate binding"/>
    <property type="evidence" value="ECO:0007669"/>
    <property type="project" value="UniProtKB-ARBA"/>
</dbReference>
<dbReference type="GO" id="GO:0030973">
    <property type="term" value="F:molybdate ion binding"/>
    <property type="evidence" value="ECO:0007669"/>
    <property type="project" value="InterPro"/>
</dbReference>
<evidence type="ECO:0000256" key="3">
    <source>
        <dbReference type="ARBA" id="ARBA00022723"/>
    </source>
</evidence>
<dbReference type="FunFam" id="3.40.190.10:FF:000035">
    <property type="entry name" value="Molybdate ABC transporter substrate-binding protein"/>
    <property type="match status" value="1"/>
</dbReference>
<dbReference type="CDD" id="cd13539">
    <property type="entry name" value="PBP2_AvModA"/>
    <property type="match status" value="1"/>
</dbReference>
<dbReference type="RefSeq" id="WP_120177909.1">
    <property type="nucleotide sequence ID" value="NZ_AP018786.1"/>
</dbReference>
<sequence length="253" mass="26455">MKTKNILFGAVLAAVACTAVNAEEVRVAVAANFAAPAQELAPIYEKATGDKLLLSFGSTGAFYAQIKNGAPFDVLLAADDETPAKAVKENHGVAGTTFTYAIGKLVLWSSDANLVKGDAAVLTTDAVKHVAVANPKLAPYGLAAHEAMQKLGIEAAVTPKIVEGDNIGKTFQFVKTGNAQAGFVALSQCYKDGAFTSGSGWIIPGDLYNPIAQDAVLLKKGEKNEGAKRFLEFLKSSPEAARVREAYGYGTAK</sequence>
<dbReference type="PANTHER" id="PTHR30632">
    <property type="entry name" value="MOLYBDATE-BINDING PERIPLASMIC PROTEIN"/>
    <property type="match status" value="1"/>
</dbReference>
<feature type="binding site" evidence="6">
    <location>
        <position position="59"/>
    </location>
    <ligand>
        <name>molybdate</name>
        <dbReference type="ChEBI" id="CHEBI:36264"/>
    </ligand>
</feature>
<evidence type="ECO:0000256" key="7">
    <source>
        <dbReference type="SAM" id="SignalP"/>
    </source>
</evidence>
<feature type="signal peptide" evidence="7">
    <location>
        <begin position="1"/>
        <end position="22"/>
    </location>
</feature>
<evidence type="ECO:0000256" key="5">
    <source>
        <dbReference type="ARBA" id="ARBA00062515"/>
    </source>
</evidence>
<evidence type="ECO:0000256" key="4">
    <source>
        <dbReference type="ARBA" id="ARBA00022729"/>
    </source>
</evidence>
<dbReference type="SUPFAM" id="SSF53850">
    <property type="entry name" value="Periplasmic binding protein-like II"/>
    <property type="match status" value="1"/>
</dbReference>
<dbReference type="PROSITE" id="PS51257">
    <property type="entry name" value="PROKAR_LIPOPROTEIN"/>
    <property type="match status" value="1"/>
</dbReference>
<dbReference type="PANTHER" id="PTHR30632:SF14">
    <property type="entry name" value="TUNGSTATE_MOLYBDATE_CHROMATE-BINDING PROTEIN MODA"/>
    <property type="match status" value="1"/>
</dbReference>
<evidence type="ECO:0000256" key="2">
    <source>
        <dbReference type="ARBA" id="ARBA00022505"/>
    </source>
</evidence>
<evidence type="ECO:0000313" key="9">
    <source>
        <dbReference type="Proteomes" id="UP000271003"/>
    </source>
</evidence>
<organism evidence="8 9">
    <name type="scientific">Sutterella megalosphaeroides</name>
    <dbReference type="NCBI Taxonomy" id="2494234"/>
    <lineage>
        <taxon>Bacteria</taxon>
        <taxon>Pseudomonadati</taxon>
        <taxon>Pseudomonadota</taxon>
        <taxon>Betaproteobacteria</taxon>
        <taxon>Burkholderiales</taxon>
        <taxon>Sutterellaceae</taxon>
        <taxon>Sutterella</taxon>
    </lineage>
</organism>
<reference evidence="8 9" key="1">
    <citation type="journal article" date="2018" name="Int. J. Syst. Evol. Microbiol.">
        <title>Mesosutterella multiformis gen. nov., sp. nov., a member of the family Sutterellaceae and Sutterella megalosphaeroides sp. nov., isolated from human faeces.</title>
        <authorList>
            <person name="Sakamoto M."/>
            <person name="Ikeyama N."/>
            <person name="Kunihiro T."/>
            <person name="Iino T."/>
            <person name="Yuki M."/>
            <person name="Ohkuma M."/>
        </authorList>
    </citation>
    <scope>NUCLEOTIDE SEQUENCE [LARGE SCALE GENOMIC DNA]</scope>
    <source>
        <strain evidence="8 9">6FBBBH3</strain>
    </source>
</reference>
<dbReference type="Pfam" id="PF13531">
    <property type="entry name" value="SBP_bac_11"/>
    <property type="match status" value="1"/>
</dbReference>
<dbReference type="KEGG" id="sutt:SUTMEG_20640"/>
<comment type="similarity">
    <text evidence="1">Belongs to the bacterial solute-binding protein ModA family.</text>
</comment>
<evidence type="ECO:0000313" key="8">
    <source>
        <dbReference type="EMBL" id="BBF24173.1"/>
    </source>
</evidence>
<dbReference type="Gene3D" id="3.40.190.10">
    <property type="entry name" value="Periplasmic binding protein-like II"/>
    <property type="match status" value="2"/>
</dbReference>
<gene>
    <name evidence="8" type="primary">modA</name>
    <name evidence="8" type="ORF">SUTMEG_20640</name>
</gene>